<dbReference type="PANTHER" id="PTHR11830">
    <property type="entry name" value="40S RIBOSOMAL PROTEIN S3A"/>
    <property type="match status" value="1"/>
</dbReference>
<evidence type="ECO:0000256" key="4">
    <source>
        <dbReference type="SAM" id="SignalP"/>
    </source>
</evidence>
<gene>
    <name evidence="5" type="ORF">Ccrd_024558</name>
</gene>
<keyword evidence="6" id="KW-1185">Reference proteome</keyword>
<dbReference type="InterPro" id="IPR001593">
    <property type="entry name" value="Ribosomal_eS1"/>
</dbReference>
<dbReference type="STRING" id="59895.A0A103XC82"/>
<keyword evidence="3" id="KW-0687">Ribonucleoprotein</keyword>
<dbReference type="Gramene" id="KVH88058">
    <property type="protein sequence ID" value="KVH88058"/>
    <property type="gene ID" value="Ccrd_024558"/>
</dbReference>
<evidence type="ECO:0000256" key="3">
    <source>
        <dbReference type="ARBA" id="ARBA00023274"/>
    </source>
</evidence>
<keyword evidence="2 5" id="KW-0689">Ribosomal protein</keyword>
<organism evidence="5 6">
    <name type="scientific">Cynara cardunculus var. scolymus</name>
    <name type="common">Globe artichoke</name>
    <name type="synonym">Cynara scolymus</name>
    <dbReference type="NCBI Taxonomy" id="59895"/>
    <lineage>
        <taxon>Eukaryota</taxon>
        <taxon>Viridiplantae</taxon>
        <taxon>Streptophyta</taxon>
        <taxon>Embryophyta</taxon>
        <taxon>Tracheophyta</taxon>
        <taxon>Spermatophyta</taxon>
        <taxon>Magnoliopsida</taxon>
        <taxon>eudicotyledons</taxon>
        <taxon>Gunneridae</taxon>
        <taxon>Pentapetalae</taxon>
        <taxon>asterids</taxon>
        <taxon>campanulids</taxon>
        <taxon>Asterales</taxon>
        <taxon>Asteraceae</taxon>
        <taxon>Carduoideae</taxon>
        <taxon>Cardueae</taxon>
        <taxon>Carduinae</taxon>
        <taxon>Cynara</taxon>
    </lineage>
</organism>
<dbReference type="GO" id="GO:0005840">
    <property type="term" value="C:ribosome"/>
    <property type="evidence" value="ECO:0007669"/>
    <property type="project" value="UniProtKB-KW"/>
</dbReference>
<reference evidence="5 6" key="1">
    <citation type="journal article" date="2016" name="Sci. Rep.">
        <title>The genome sequence of the outbreeding globe artichoke constructed de novo incorporating a phase-aware low-pass sequencing strategy of F1 progeny.</title>
        <authorList>
            <person name="Scaglione D."/>
            <person name="Reyes-Chin-Wo S."/>
            <person name="Acquadro A."/>
            <person name="Froenicke L."/>
            <person name="Portis E."/>
            <person name="Beitel C."/>
            <person name="Tirone M."/>
            <person name="Mauro R."/>
            <person name="Lo Monaco A."/>
            <person name="Mauromicale G."/>
            <person name="Faccioli P."/>
            <person name="Cattivelli L."/>
            <person name="Rieseberg L."/>
            <person name="Michelmore R."/>
            <person name="Lanteri S."/>
        </authorList>
    </citation>
    <scope>NUCLEOTIDE SEQUENCE [LARGE SCALE GENOMIC DNA]</scope>
    <source>
        <strain evidence="5">2C</strain>
    </source>
</reference>
<protein>
    <submittedName>
        <fullName evidence="5">Ribosomal protein S3Ae</fullName>
    </submittedName>
</protein>
<dbReference type="AlphaFoldDB" id="A0A103XC82"/>
<keyword evidence="1" id="KW-0963">Cytoplasm</keyword>
<evidence type="ECO:0000313" key="6">
    <source>
        <dbReference type="Proteomes" id="UP000243975"/>
    </source>
</evidence>
<dbReference type="EMBL" id="LEKV01005599">
    <property type="protein sequence ID" value="KVH88058.1"/>
    <property type="molecule type" value="Genomic_DNA"/>
</dbReference>
<comment type="caution">
    <text evidence="5">The sequence shown here is derived from an EMBL/GenBank/DDBJ whole genome shotgun (WGS) entry which is preliminary data.</text>
</comment>
<evidence type="ECO:0000256" key="2">
    <source>
        <dbReference type="ARBA" id="ARBA00022980"/>
    </source>
</evidence>
<accession>A0A103XC82</accession>
<feature type="chain" id="PRO_5007118680" evidence="4">
    <location>
        <begin position="18"/>
        <end position="211"/>
    </location>
</feature>
<evidence type="ECO:0000313" key="5">
    <source>
        <dbReference type="EMBL" id="KVH88058.1"/>
    </source>
</evidence>
<dbReference type="Proteomes" id="UP000243975">
    <property type="component" value="Unassembled WGS sequence"/>
</dbReference>
<dbReference type="SMART" id="SM01397">
    <property type="entry name" value="Ribosomal_S3Ae"/>
    <property type="match status" value="1"/>
</dbReference>
<dbReference type="Pfam" id="PF01015">
    <property type="entry name" value="Ribosomal_S3Ae"/>
    <property type="match status" value="1"/>
</dbReference>
<sequence length="211" mass="23752">LICLVLFLNLVLNRCVSVGKGGAAVSCRGGREWDGGCRSREGVGRLFSSTIQAIFQNDPVEVFQRKIRLRVEDVQGKSVLTNFWGMDFTMNKLRSLVSKWQSLIEAHVDVSTTDSYTLRCSALALQRSIRRKMREIMVSQAQSCDLKVLVHKFISESIGREIEKATSSIYPRSSQVRPRQIDGGKRVHGDYSEDVGVKMERPADELIVEET</sequence>
<feature type="non-terminal residue" evidence="5">
    <location>
        <position position="211"/>
    </location>
</feature>
<name>A0A103XC82_CYNCS</name>
<dbReference type="GO" id="GO:0003735">
    <property type="term" value="F:structural constituent of ribosome"/>
    <property type="evidence" value="ECO:0007669"/>
    <property type="project" value="InterPro"/>
</dbReference>
<dbReference type="GO" id="GO:0006412">
    <property type="term" value="P:translation"/>
    <property type="evidence" value="ECO:0007669"/>
    <property type="project" value="InterPro"/>
</dbReference>
<keyword evidence="4" id="KW-0732">Signal</keyword>
<proteinExistence type="predicted"/>
<dbReference type="GO" id="GO:1990904">
    <property type="term" value="C:ribonucleoprotein complex"/>
    <property type="evidence" value="ECO:0007669"/>
    <property type="project" value="UniProtKB-KW"/>
</dbReference>
<evidence type="ECO:0000256" key="1">
    <source>
        <dbReference type="ARBA" id="ARBA00022490"/>
    </source>
</evidence>
<feature type="signal peptide" evidence="4">
    <location>
        <begin position="1"/>
        <end position="17"/>
    </location>
</feature>